<dbReference type="SUPFAM" id="SSF52058">
    <property type="entry name" value="L domain-like"/>
    <property type="match status" value="1"/>
</dbReference>
<accession>F6S4M7</accession>
<dbReference type="Pfam" id="PF13855">
    <property type="entry name" value="LRR_8"/>
    <property type="match status" value="1"/>
</dbReference>
<dbReference type="InterPro" id="IPR032675">
    <property type="entry name" value="LRR_dom_sf"/>
</dbReference>
<dbReference type="InterPro" id="IPR001611">
    <property type="entry name" value="Leu-rich_rpt"/>
</dbReference>
<sequence>MLHADHSGLQPNELGECGENTETSGAAAIPPDTTSYICPTHCGCFTSRVEYKAANSHPAPDYSFPLTSCMGNNNTELPTNIDARTHCLVSTNGLLEVLNVDELDHIEGLVSLDLKQNRISTLTGNHVFQSLTVLSLEHNLLTSITKRFLRNFPMLRKLRIYNNQIQYLAPRLFLYNRLLTKLFIGPNPLGGSFQGECFDNLQLINLGL</sequence>
<protein>
    <recommendedName>
        <fullName evidence="7">LRRNT domain-containing protein</fullName>
    </recommendedName>
</protein>
<reference evidence="5" key="3">
    <citation type="submission" date="2025-09" db="UniProtKB">
        <authorList>
            <consortium name="Ensembl"/>
        </authorList>
    </citation>
    <scope>IDENTIFICATION</scope>
</reference>
<dbReference type="InterPro" id="IPR003591">
    <property type="entry name" value="Leu-rich_rpt_typical-subtyp"/>
</dbReference>
<evidence type="ECO:0000256" key="3">
    <source>
        <dbReference type="ARBA" id="ARBA00022737"/>
    </source>
</evidence>
<proteinExistence type="predicted"/>
<dbReference type="Gene3D" id="3.80.10.10">
    <property type="entry name" value="Ribonuclease Inhibitor"/>
    <property type="match status" value="1"/>
</dbReference>
<evidence type="ECO:0000256" key="1">
    <source>
        <dbReference type="ARBA" id="ARBA00022614"/>
    </source>
</evidence>
<evidence type="ECO:0008006" key="7">
    <source>
        <dbReference type="Google" id="ProtNLM"/>
    </source>
</evidence>
<dbReference type="AlphaFoldDB" id="F6S4M7"/>
<dbReference type="InterPro" id="IPR050467">
    <property type="entry name" value="LRFN"/>
</dbReference>
<evidence type="ECO:0000256" key="4">
    <source>
        <dbReference type="SAM" id="MobiDB-lite"/>
    </source>
</evidence>
<dbReference type="PANTHER" id="PTHR45842">
    <property type="entry name" value="SYNAPTIC ADHESION-LIKE MOLECULE SALM"/>
    <property type="match status" value="1"/>
</dbReference>
<keyword evidence="2" id="KW-0732">Signal</keyword>
<evidence type="ECO:0000256" key="2">
    <source>
        <dbReference type="ARBA" id="ARBA00022729"/>
    </source>
</evidence>
<keyword evidence="3" id="KW-0677">Repeat</keyword>
<feature type="region of interest" description="Disordered" evidence="4">
    <location>
        <begin position="1"/>
        <end position="28"/>
    </location>
</feature>
<dbReference type="Proteomes" id="UP000008144">
    <property type="component" value="Unassembled WGS sequence"/>
</dbReference>
<evidence type="ECO:0000313" key="6">
    <source>
        <dbReference type="Proteomes" id="UP000008144"/>
    </source>
</evidence>
<organism evidence="5 6">
    <name type="scientific">Ciona intestinalis</name>
    <name type="common">Transparent sea squirt</name>
    <name type="synonym">Ascidia intestinalis</name>
    <dbReference type="NCBI Taxonomy" id="7719"/>
    <lineage>
        <taxon>Eukaryota</taxon>
        <taxon>Metazoa</taxon>
        <taxon>Chordata</taxon>
        <taxon>Tunicata</taxon>
        <taxon>Ascidiacea</taxon>
        <taxon>Phlebobranchia</taxon>
        <taxon>Cionidae</taxon>
        <taxon>Ciona</taxon>
    </lineage>
</organism>
<reference evidence="6" key="1">
    <citation type="journal article" date="2002" name="Science">
        <title>The draft genome of Ciona intestinalis: insights into chordate and vertebrate origins.</title>
        <authorList>
            <person name="Dehal P."/>
            <person name="Satou Y."/>
            <person name="Campbell R.K."/>
            <person name="Chapman J."/>
            <person name="Degnan B."/>
            <person name="De Tomaso A."/>
            <person name="Davidson B."/>
            <person name="Di Gregorio A."/>
            <person name="Gelpke M."/>
            <person name="Goodstein D.M."/>
            <person name="Harafuji N."/>
            <person name="Hastings K.E."/>
            <person name="Ho I."/>
            <person name="Hotta K."/>
            <person name="Huang W."/>
            <person name="Kawashima T."/>
            <person name="Lemaire P."/>
            <person name="Martinez D."/>
            <person name="Meinertzhagen I.A."/>
            <person name="Necula S."/>
            <person name="Nonaka M."/>
            <person name="Putnam N."/>
            <person name="Rash S."/>
            <person name="Saiga H."/>
            <person name="Satake M."/>
            <person name="Terry A."/>
            <person name="Yamada L."/>
            <person name="Wang H.G."/>
            <person name="Awazu S."/>
            <person name="Azumi K."/>
            <person name="Boore J."/>
            <person name="Branno M."/>
            <person name="Chin-Bow S."/>
            <person name="DeSantis R."/>
            <person name="Doyle S."/>
            <person name="Francino P."/>
            <person name="Keys D.N."/>
            <person name="Haga S."/>
            <person name="Hayashi H."/>
            <person name="Hino K."/>
            <person name="Imai K.S."/>
            <person name="Inaba K."/>
            <person name="Kano S."/>
            <person name="Kobayashi K."/>
            <person name="Kobayashi M."/>
            <person name="Lee B.I."/>
            <person name="Makabe K.W."/>
            <person name="Manohar C."/>
            <person name="Matassi G."/>
            <person name="Medina M."/>
            <person name="Mochizuki Y."/>
            <person name="Mount S."/>
            <person name="Morishita T."/>
            <person name="Miura S."/>
            <person name="Nakayama A."/>
            <person name="Nishizaka S."/>
            <person name="Nomoto H."/>
            <person name="Ohta F."/>
            <person name="Oishi K."/>
            <person name="Rigoutsos I."/>
            <person name="Sano M."/>
            <person name="Sasaki A."/>
            <person name="Sasakura Y."/>
            <person name="Shoguchi E."/>
            <person name="Shin-i T."/>
            <person name="Spagnuolo A."/>
            <person name="Stainier D."/>
            <person name="Suzuki M.M."/>
            <person name="Tassy O."/>
            <person name="Takatori N."/>
            <person name="Tokuoka M."/>
            <person name="Yagi K."/>
            <person name="Yoshizaki F."/>
            <person name="Wada S."/>
            <person name="Zhang C."/>
            <person name="Hyatt P.D."/>
            <person name="Larimer F."/>
            <person name="Detter C."/>
            <person name="Doggett N."/>
            <person name="Glavina T."/>
            <person name="Hawkins T."/>
            <person name="Richardson P."/>
            <person name="Lucas S."/>
            <person name="Kohara Y."/>
            <person name="Levine M."/>
            <person name="Satoh N."/>
            <person name="Rokhsar D.S."/>
        </authorList>
    </citation>
    <scope>NUCLEOTIDE SEQUENCE [LARGE SCALE GENOMIC DNA]</scope>
</reference>
<name>F6S4M7_CIOIN</name>
<dbReference type="Ensembl" id="ENSCINT00000028678.2">
    <property type="protein sequence ID" value="ENSCINP00000028432.2"/>
    <property type="gene ID" value="ENSCING00000001735.3"/>
</dbReference>
<reference evidence="5" key="2">
    <citation type="submission" date="2025-08" db="UniProtKB">
        <authorList>
            <consortium name="Ensembl"/>
        </authorList>
    </citation>
    <scope>IDENTIFICATION</scope>
</reference>
<dbReference type="InParanoid" id="F6S4M7"/>
<keyword evidence="6" id="KW-1185">Reference proteome</keyword>
<keyword evidence="1" id="KW-0433">Leucine-rich repeat</keyword>
<dbReference type="STRING" id="7719.ENSCINP00000028432"/>
<dbReference type="HOGENOM" id="CLU_1323497_0_0_1"/>
<evidence type="ECO:0000313" key="5">
    <source>
        <dbReference type="Ensembl" id="ENSCINP00000028432.2"/>
    </source>
</evidence>
<dbReference type="SMART" id="SM00369">
    <property type="entry name" value="LRR_TYP"/>
    <property type="match status" value="2"/>
</dbReference>